<dbReference type="Gene3D" id="4.10.240.10">
    <property type="entry name" value="Zn(2)-C6 fungal-type DNA-binding domain"/>
    <property type="match status" value="1"/>
</dbReference>
<dbReference type="OMA" id="NFPSFSM"/>
<dbReference type="PANTHER" id="PTHR47663:SF1">
    <property type="entry name" value="XYLANOLYTIC TRANSCRIPTIONAL ACTIVATOR XLNR-RELATED"/>
    <property type="match status" value="1"/>
</dbReference>
<feature type="compositionally biased region" description="Basic and acidic residues" evidence="9">
    <location>
        <begin position="155"/>
        <end position="165"/>
    </location>
</feature>
<feature type="compositionally biased region" description="Polar residues" evidence="9">
    <location>
        <begin position="525"/>
        <end position="540"/>
    </location>
</feature>
<sequence length="700" mass="76006">MPSNNMMSAGHLPSNHMHTSGLDALAHGSQYAISQLHQQQVDLRQNSQAHRNTASKHRQHPYAIGISGNNATSARSTGNSGPIRRRISRACDQCNQLRTKCDGQSPCAHCVEFGLGCEYIRERKKRGKASRKDLAQQAAAAAAANGQKSPTDQSSEERSPVESRNDPSSATSLTNDNVEFPRHTPSRSLSLNTAAVEKPSARELMKGRIRAGSLESLTEIPSQGHQPHVNRAEVDQIGSPGSLHLHGYSSMHGYRSTLNPHMMNGSGSHANFNSAQTGYSDLPYSMQGQSPPNFSGNTQARGRICQKLLELTVGLLKPLIHGTNGSNESASNFSNTIINGVALGGLGVAMPGSVSTDALNETGAFGAAGTLDDVITYIHLATVVSASEYKGASLRWWNAAWSLARELKLGRELPQNSTTMASGQPNEGANDVDADGEDDDELPRTPGQCTGHSIFGYFLPLMTILGEIVDLYHAKNHPRFGIGFRSAREWDDHANEIARQLDAYGQSLREFESEQIPPLPDDQNDQNMEGNNIQSSTNNKSLEHNDIGTPSVHSVHSAHSAHTASSNHVSEANIQTRIVVAYGTHVMHVLHILLTGKWDPISLLDDNDLWISSQSFINATGHAVEASPSVVKACETIVRAHEACVATLNTEYQRNFRKVMRSALAQVRGRIPEDFNEQQLKRREVLSLYRWTGDGTGLAL</sequence>
<dbReference type="EMBL" id="CH476631">
    <property type="protein sequence ID" value="EDN92488.1"/>
    <property type="molecule type" value="Genomic_DNA"/>
</dbReference>
<evidence type="ECO:0000313" key="11">
    <source>
        <dbReference type="EMBL" id="EDN92488.1"/>
    </source>
</evidence>
<name>A7ESP6_SCLS1</name>
<feature type="region of interest" description="Disordered" evidence="9">
    <location>
        <begin position="46"/>
        <end position="84"/>
    </location>
</feature>
<evidence type="ECO:0000256" key="8">
    <source>
        <dbReference type="ARBA" id="ARBA00037990"/>
    </source>
</evidence>
<evidence type="ECO:0000256" key="5">
    <source>
        <dbReference type="ARBA" id="ARBA00023159"/>
    </source>
</evidence>
<dbReference type="PROSITE" id="PS50048">
    <property type="entry name" value="ZN2_CY6_FUNGAL_2"/>
    <property type="match status" value="1"/>
</dbReference>
<dbReference type="PANTHER" id="PTHR47663">
    <property type="entry name" value="XYLANOLYTIC TRANSCRIPTIONAL ACTIVATOR XLNR-RELATED"/>
    <property type="match status" value="1"/>
</dbReference>
<feature type="compositionally biased region" description="Low complexity" evidence="9">
    <location>
        <begin position="551"/>
        <end position="568"/>
    </location>
</feature>
<feature type="region of interest" description="Disordered" evidence="9">
    <location>
        <begin position="416"/>
        <end position="446"/>
    </location>
</feature>
<feature type="compositionally biased region" description="Low complexity" evidence="9">
    <location>
        <begin position="135"/>
        <end position="144"/>
    </location>
</feature>
<dbReference type="Proteomes" id="UP000001312">
    <property type="component" value="Unassembled WGS sequence"/>
</dbReference>
<evidence type="ECO:0000256" key="3">
    <source>
        <dbReference type="ARBA" id="ARBA00023015"/>
    </source>
</evidence>
<feature type="compositionally biased region" description="Polar residues" evidence="9">
    <location>
        <begin position="67"/>
        <end position="80"/>
    </location>
</feature>
<keyword evidence="5" id="KW-0010">Activator</keyword>
<evidence type="ECO:0000256" key="4">
    <source>
        <dbReference type="ARBA" id="ARBA00023125"/>
    </source>
</evidence>
<evidence type="ECO:0000313" key="12">
    <source>
        <dbReference type="Proteomes" id="UP000001312"/>
    </source>
</evidence>
<dbReference type="InterPro" id="IPR001138">
    <property type="entry name" value="Zn2Cys6_DnaBD"/>
</dbReference>
<keyword evidence="7" id="KW-0539">Nucleus</keyword>
<dbReference type="AlphaFoldDB" id="A7ESP6"/>
<proteinExistence type="inferred from homology"/>
<reference evidence="12" key="1">
    <citation type="journal article" date="2011" name="PLoS Genet.">
        <title>Genomic analysis of the necrotrophic fungal pathogens Sclerotinia sclerotiorum and Botrytis cinerea.</title>
        <authorList>
            <person name="Amselem J."/>
            <person name="Cuomo C.A."/>
            <person name="van Kan J.A."/>
            <person name="Viaud M."/>
            <person name="Benito E.P."/>
            <person name="Couloux A."/>
            <person name="Coutinho P.M."/>
            <person name="de Vries R.P."/>
            <person name="Dyer P.S."/>
            <person name="Fillinger S."/>
            <person name="Fournier E."/>
            <person name="Gout L."/>
            <person name="Hahn M."/>
            <person name="Kohn L."/>
            <person name="Lapalu N."/>
            <person name="Plummer K.M."/>
            <person name="Pradier J.M."/>
            <person name="Quevillon E."/>
            <person name="Sharon A."/>
            <person name="Simon A."/>
            <person name="ten Have A."/>
            <person name="Tudzynski B."/>
            <person name="Tudzynski P."/>
            <person name="Wincker P."/>
            <person name="Andrew M."/>
            <person name="Anthouard V."/>
            <person name="Beever R.E."/>
            <person name="Beffa R."/>
            <person name="Benoit I."/>
            <person name="Bouzid O."/>
            <person name="Brault B."/>
            <person name="Chen Z."/>
            <person name="Choquer M."/>
            <person name="Collemare J."/>
            <person name="Cotton P."/>
            <person name="Danchin E.G."/>
            <person name="Da Silva C."/>
            <person name="Gautier A."/>
            <person name="Giraud C."/>
            <person name="Giraud T."/>
            <person name="Gonzalez C."/>
            <person name="Grossetete S."/>
            <person name="Guldener U."/>
            <person name="Henrissat B."/>
            <person name="Howlett B.J."/>
            <person name="Kodira C."/>
            <person name="Kretschmer M."/>
            <person name="Lappartient A."/>
            <person name="Leroch M."/>
            <person name="Levis C."/>
            <person name="Mauceli E."/>
            <person name="Neuveglise C."/>
            <person name="Oeser B."/>
            <person name="Pearson M."/>
            <person name="Poulain J."/>
            <person name="Poussereau N."/>
            <person name="Quesneville H."/>
            <person name="Rascle C."/>
            <person name="Schumacher J."/>
            <person name="Segurens B."/>
            <person name="Sexton A."/>
            <person name="Silva E."/>
            <person name="Sirven C."/>
            <person name="Soanes D.M."/>
            <person name="Talbot N.J."/>
            <person name="Templeton M."/>
            <person name="Yandava C."/>
            <person name="Yarden O."/>
            <person name="Zeng Q."/>
            <person name="Rollins J.A."/>
            <person name="Lebrun M.H."/>
            <person name="Dickman M."/>
        </authorList>
    </citation>
    <scope>NUCLEOTIDE SEQUENCE [LARGE SCALE GENOMIC DNA]</scope>
    <source>
        <strain evidence="12">ATCC 18683 / 1980 / Ss-1</strain>
    </source>
</reference>
<dbReference type="STRING" id="665079.A7ESP6"/>
<feature type="compositionally biased region" description="Polar residues" evidence="9">
    <location>
        <begin position="416"/>
        <end position="425"/>
    </location>
</feature>
<organism evidence="11 12">
    <name type="scientific">Sclerotinia sclerotiorum (strain ATCC 18683 / 1980 / Ss-1)</name>
    <name type="common">White mold</name>
    <name type="synonym">Whetzelinia sclerotiorum</name>
    <dbReference type="NCBI Taxonomy" id="665079"/>
    <lineage>
        <taxon>Eukaryota</taxon>
        <taxon>Fungi</taxon>
        <taxon>Dikarya</taxon>
        <taxon>Ascomycota</taxon>
        <taxon>Pezizomycotina</taxon>
        <taxon>Leotiomycetes</taxon>
        <taxon>Helotiales</taxon>
        <taxon>Sclerotiniaceae</taxon>
        <taxon>Sclerotinia</taxon>
    </lineage>
</organism>
<keyword evidence="4" id="KW-0238">DNA-binding</keyword>
<evidence type="ECO:0000256" key="6">
    <source>
        <dbReference type="ARBA" id="ARBA00023163"/>
    </source>
</evidence>
<keyword evidence="6" id="KW-0804">Transcription</keyword>
<dbReference type="SMART" id="SM00066">
    <property type="entry name" value="GAL4"/>
    <property type="match status" value="1"/>
</dbReference>
<keyword evidence="1" id="KW-0479">Metal-binding</keyword>
<dbReference type="HOGENOM" id="CLU_006123_1_0_1"/>
<dbReference type="FunFam" id="4.10.240.10:FF:000004">
    <property type="entry name" value="Xylanolytic transcriptional activator XlnR"/>
    <property type="match status" value="1"/>
</dbReference>
<dbReference type="InParanoid" id="A7ESP6"/>
<evidence type="ECO:0000256" key="2">
    <source>
        <dbReference type="ARBA" id="ARBA00022833"/>
    </source>
</evidence>
<evidence type="ECO:0000259" key="10">
    <source>
        <dbReference type="PROSITE" id="PS50048"/>
    </source>
</evidence>
<accession>A7ESP6</accession>
<keyword evidence="3" id="KW-0805">Transcription regulation</keyword>
<feature type="compositionally biased region" description="Acidic residues" evidence="9">
    <location>
        <begin position="430"/>
        <end position="441"/>
    </location>
</feature>
<dbReference type="KEGG" id="ssl:SS1G_08351"/>
<evidence type="ECO:0000256" key="9">
    <source>
        <dbReference type="SAM" id="MobiDB-lite"/>
    </source>
</evidence>
<dbReference type="GO" id="GO:0003677">
    <property type="term" value="F:DNA binding"/>
    <property type="evidence" value="ECO:0007669"/>
    <property type="project" value="UniProtKB-KW"/>
</dbReference>
<dbReference type="Pfam" id="PF00172">
    <property type="entry name" value="Zn_clus"/>
    <property type="match status" value="1"/>
</dbReference>
<keyword evidence="12" id="KW-1185">Reference proteome</keyword>
<feature type="region of interest" description="Disordered" evidence="9">
    <location>
        <begin position="128"/>
        <end position="203"/>
    </location>
</feature>
<gene>
    <name evidence="11" type="ORF">SS1G_08351</name>
</gene>
<dbReference type="eggNOG" id="ENOG502QUI0">
    <property type="taxonomic scope" value="Eukaryota"/>
</dbReference>
<feature type="compositionally biased region" description="Polar residues" evidence="9">
    <location>
        <begin position="166"/>
        <end position="177"/>
    </location>
</feature>
<dbReference type="InterPro" id="IPR051439">
    <property type="entry name" value="XlnR/Xlr1"/>
</dbReference>
<evidence type="ECO:0000256" key="7">
    <source>
        <dbReference type="ARBA" id="ARBA00023242"/>
    </source>
</evidence>
<feature type="region of interest" description="Disordered" evidence="9">
    <location>
        <begin position="511"/>
        <end position="568"/>
    </location>
</feature>
<dbReference type="GO" id="GO:0000981">
    <property type="term" value="F:DNA-binding transcription factor activity, RNA polymerase II-specific"/>
    <property type="evidence" value="ECO:0007669"/>
    <property type="project" value="InterPro"/>
</dbReference>
<dbReference type="InterPro" id="IPR036864">
    <property type="entry name" value="Zn2-C6_fun-type_DNA-bd_sf"/>
</dbReference>
<evidence type="ECO:0000256" key="1">
    <source>
        <dbReference type="ARBA" id="ARBA00022723"/>
    </source>
</evidence>
<dbReference type="CDD" id="cd00067">
    <property type="entry name" value="GAL4"/>
    <property type="match status" value="1"/>
</dbReference>
<feature type="domain" description="Zn(2)-C6 fungal-type" evidence="10">
    <location>
        <begin position="90"/>
        <end position="119"/>
    </location>
</feature>
<protein>
    <recommendedName>
        <fullName evidence="10">Zn(2)-C6 fungal-type domain-containing protein</fullName>
    </recommendedName>
</protein>
<dbReference type="RefSeq" id="XP_001590611.1">
    <property type="nucleotide sequence ID" value="XM_001590561.1"/>
</dbReference>
<keyword evidence="2" id="KW-0862">Zinc</keyword>
<dbReference type="GO" id="GO:0008270">
    <property type="term" value="F:zinc ion binding"/>
    <property type="evidence" value="ECO:0007669"/>
    <property type="project" value="InterPro"/>
</dbReference>
<dbReference type="GeneID" id="5486796"/>
<comment type="similarity">
    <text evidence="8">Belongs to the xlnR/xlr1 family.</text>
</comment>
<dbReference type="SUPFAM" id="SSF57701">
    <property type="entry name" value="Zn2/Cys6 DNA-binding domain"/>
    <property type="match status" value="1"/>
</dbReference>